<gene>
    <name evidence="8" type="ORF">ET495_11980</name>
</gene>
<dbReference type="PANTHER" id="PTHR34584">
    <property type="entry name" value="NA(+)/H(+) ANTIPORTER SUBUNIT E1"/>
    <property type="match status" value="1"/>
</dbReference>
<comment type="subcellular location">
    <subcellularLocation>
        <location evidence="1">Cell membrane</location>
        <topology evidence="1">Multi-pass membrane protein</topology>
    </subcellularLocation>
</comment>
<reference evidence="8 9" key="1">
    <citation type="submission" date="2019-01" db="EMBL/GenBank/DDBJ databases">
        <title>Genome sequencing of strain 2JSPR-7.</title>
        <authorList>
            <person name="Heo J."/>
            <person name="Kim S.-J."/>
            <person name="Kim J.-S."/>
            <person name="Hong S.-B."/>
            <person name="Kwon S.-W."/>
        </authorList>
    </citation>
    <scope>NUCLEOTIDE SEQUENCE [LARGE SCALE GENOMIC DNA]</scope>
    <source>
        <strain evidence="8 9">2JSPR-7</strain>
    </source>
</reference>
<dbReference type="EMBL" id="CP035495">
    <property type="protein sequence ID" value="QAY63835.1"/>
    <property type="molecule type" value="Genomic_DNA"/>
</dbReference>
<dbReference type="RefSeq" id="WP_129204995.1">
    <property type="nucleotide sequence ID" value="NZ_CP035495.1"/>
</dbReference>
<evidence type="ECO:0000256" key="7">
    <source>
        <dbReference type="SAM" id="Phobius"/>
    </source>
</evidence>
<dbReference type="Pfam" id="PF01899">
    <property type="entry name" value="MNHE"/>
    <property type="match status" value="1"/>
</dbReference>
<dbReference type="KEGG" id="xyl:ET495_11980"/>
<evidence type="ECO:0000256" key="6">
    <source>
        <dbReference type="ARBA" id="ARBA00023136"/>
    </source>
</evidence>
<dbReference type="NCBIfam" id="NF006521">
    <property type="entry name" value="PRK08965.1-5"/>
    <property type="match status" value="1"/>
</dbReference>
<evidence type="ECO:0000256" key="3">
    <source>
        <dbReference type="ARBA" id="ARBA00022475"/>
    </source>
</evidence>
<evidence type="ECO:0000256" key="5">
    <source>
        <dbReference type="ARBA" id="ARBA00022989"/>
    </source>
</evidence>
<dbReference type="GO" id="GO:0005886">
    <property type="term" value="C:plasma membrane"/>
    <property type="evidence" value="ECO:0007669"/>
    <property type="project" value="UniProtKB-SubCell"/>
</dbReference>
<protein>
    <submittedName>
        <fullName evidence="8">Na+/H+ antiporter subunit E</fullName>
    </submittedName>
</protein>
<keyword evidence="3" id="KW-1003">Cell membrane</keyword>
<keyword evidence="6 7" id="KW-0472">Membrane</keyword>
<feature type="transmembrane region" description="Helical" evidence="7">
    <location>
        <begin position="43"/>
        <end position="63"/>
    </location>
</feature>
<comment type="similarity">
    <text evidence="2">Belongs to the CPA3 antiporters (TC 2.A.63) subunit E family.</text>
</comment>
<dbReference type="AlphaFoldDB" id="A0A4P6EMZ8"/>
<accession>A0A4P6EMZ8</accession>
<organism evidence="8 9">
    <name type="scientific">Xylanimonas allomyrinae</name>
    <dbReference type="NCBI Taxonomy" id="2509459"/>
    <lineage>
        <taxon>Bacteria</taxon>
        <taxon>Bacillati</taxon>
        <taxon>Actinomycetota</taxon>
        <taxon>Actinomycetes</taxon>
        <taxon>Micrococcales</taxon>
        <taxon>Promicromonosporaceae</taxon>
        <taxon>Xylanimonas</taxon>
    </lineage>
</organism>
<evidence type="ECO:0000256" key="4">
    <source>
        <dbReference type="ARBA" id="ARBA00022692"/>
    </source>
</evidence>
<dbReference type="Proteomes" id="UP000291758">
    <property type="component" value="Chromosome"/>
</dbReference>
<dbReference type="PANTHER" id="PTHR34584:SF1">
    <property type="entry name" value="NA(+)_H(+) ANTIPORTER SUBUNIT E1"/>
    <property type="match status" value="1"/>
</dbReference>
<keyword evidence="9" id="KW-1185">Reference proteome</keyword>
<evidence type="ECO:0000256" key="2">
    <source>
        <dbReference type="ARBA" id="ARBA00006228"/>
    </source>
</evidence>
<keyword evidence="4 7" id="KW-0812">Transmembrane</keyword>
<evidence type="ECO:0000256" key="1">
    <source>
        <dbReference type="ARBA" id="ARBA00004651"/>
    </source>
</evidence>
<dbReference type="InterPro" id="IPR002758">
    <property type="entry name" value="Cation_antiport_E"/>
</dbReference>
<evidence type="ECO:0000313" key="9">
    <source>
        <dbReference type="Proteomes" id="UP000291758"/>
    </source>
</evidence>
<keyword evidence="5 7" id="KW-1133">Transmembrane helix</keyword>
<dbReference type="OrthoDB" id="3556991at2"/>
<proteinExistence type="inferred from homology"/>
<evidence type="ECO:0000313" key="8">
    <source>
        <dbReference type="EMBL" id="QAY63835.1"/>
    </source>
</evidence>
<sequence>MPDLTPPGRRRRLRRVAAQWPALLLLGVLWVALWGTITWGTFVAGVLLGAVVVAVLPLPPVGVRGTIRPWRAAVLAFRFATDLVVASFQVAWTALRPGPAPRGGVVAVPLRPAPDVFFAMTAELSSLVPGSLVVEADTERCVLYLHVLDLATAGGADGVRQQTLHLEERVLRAFASRPALARAGLLQREAAPATGATVPEEEQP</sequence>
<feature type="transmembrane region" description="Helical" evidence="7">
    <location>
        <begin position="20"/>
        <end position="37"/>
    </location>
</feature>
<dbReference type="GO" id="GO:0008324">
    <property type="term" value="F:monoatomic cation transmembrane transporter activity"/>
    <property type="evidence" value="ECO:0007669"/>
    <property type="project" value="InterPro"/>
</dbReference>
<name>A0A4P6EMZ8_9MICO</name>